<evidence type="ECO:0000313" key="1">
    <source>
        <dbReference type="EMBL" id="CAA0831890.1"/>
    </source>
</evidence>
<gene>
    <name evidence="1" type="ORF">SHERM_27202</name>
</gene>
<dbReference type="GO" id="GO:0090730">
    <property type="term" value="C:Las1 complex"/>
    <property type="evidence" value="ECO:0007669"/>
    <property type="project" value="InterPro"/>
</dbReference>
<name>A0A9N7ND68_STRHE</name>
<dbReference type="Pfam" id="PF04031">
    <property type="entry name" value="Las1"/>
    <property type="match status" value="1"/>
</dbReference>
<reference evidence="1" key="1">
    <citation type="submission" date="2019-12" db="EMBL/GenBank/DDBJ databases">
        <authorList>
            <person name="Scholes J."/>
        </authorList>
    </citation>
    <scope>NUCLEOTIDE SEQUENCE</scope>
</reference>
<evidence type="ECO:0000313" key="2">
    <source>
        <dbReference type="Proteomes" id="UP001153555"/>
    </source>
</evidence>
<dbReference type="PANTHER" id="PTHR15002:SF0">
    <property type="entry name" value="RIBOSOMAL BIOGENESIS PROTEIN LAS1L"/>
    <property type="match status" value="1"/>
</dbReference>
<dbReference type="PANTHER" id="PTHR15002">
    <property type="entry name" value="RIBOSOMAL BIOGENESIS PROTEIN LAS1L"/>
    <property type="match status" value="1"/>
</dbReference>
<sequence length="346" mass="39756">MESMLGFNENLQDDVVEDKKLVPWMSWDEWKFVRVSLFSSSPNAVASALKRISTWRSRGCIPVAIEVTASIIEIQQQDPYFRNELNDGCSQSEEMLSMLYCMAIVRQVILFTFSDLLVNGMVEKTRKKNEISIGEAADAFGIPRIVVDVRHEGSHRDLPSLQLVRIASIKALDWLVWYYWEQQEKAIPTKNNPNANLRKEIKRKLREVALCLKGQQIAKSSDVKGRRECSKKQFAKSLKNILRLYSSFSSEVVYILLEYLLNALDTFKSEQLEDSDTVSNAEDTQTAFDDWKSVVLKLSRKEPEFLVTLTQVILEKMESNETTDQIIGNNQFNLSPFFPDFLCLVI</sequence>
<protein>
    <submittedName>
        <fullName evidence="1">Las1-like family protein</fullName>
    </submittedName>
</protein>
<dbReference type="InterPro" id="IPR007174">
    <property type="entry name" value="Las1"/>
</dbReference>
<dbReference type="EMBL" id="CACSLK010027833">
    <property type="protein sequence ID" value="CAA0831890.1"/>
    <property type="molecule type" value="Genomic_DNA"/>
</dbReference>
<dbReference type="GO" id="GO:0030687">
    <property type="term" value="C:preribosome, large subunit precursor"/>
    <property type="evidence" value="ECO:0007669"/>
    <property type="project" value="TreeGrafter"/>
</dbReference>
<comment type="caution">
    <text evidence="1">The sequence shown here is derived from an EMBL/GenBank/DDBJ whole genome shotgun (WGS) entry which is preliminary data.</text>
</comment>
<dbReference type="GO" id="GO:0004519">
    <property type="term" value="F:endonuclease activity"/>
    <property type="evidence" value="ECO:0007669"/>
    <property type="project" value="InterPro"/>
</dbReference>
<dbReference type="AlphaFoldDB" id="A0A9N7ND68"/>
<dbReference type="OrthoDB" id="10263222at2759"/>
<keyword evidence="2" id="KW-1185">Reference proteome</keyword>
<proteinExistence type="predicted"/>
<dbReference type="Proteomes" id="UP001153555">
    <property type="component" value="Unassembled WGS sequence"/>
</dbReference>
<dbReference type="GO" id="GO:0000470">
    <property type="term" value="P:maturation of LSU-rRNA"/>
    <property type="evidence" value="ECO:0007669"/>
    <property type="project" value="TreeGrafter"/>
</dbReference>
<dbReference type="GO" id="GO:0000460">
    <property type="term" value="P:maturation of 5.8S rRNA"/>
    <property type="evidence" value="ECO:0007669"/>
    <property type="project" value="TreeGrafter"/>
</dbReference>
<accession>A0A9N7ND68</accession>
<organism evidence="1 2">
    <name type="scientific">Striga hermonthica</name>
    <name type="common">Purple witchweed</name>
    <name type="synonym">Buchnera hermonthica</name>
    <dbReference type="NCBI Taxonomy" id="68872"/>
    <lineage>
        <taxon>Eukaryota</taxon>
        <taxon>Viridiplantae</taxon>
        <taxon>Streptophyta</taxon>
        <taxon>Embryophyta</taxon>
        <taxon>Tracheophyta</taxon>
        <taxon>Spermatophyta</taxon>
        <taxon>Magnoliopsida</taxon>
        <taxon>eudicotyledons</taxon>
        <taxon>Gunneridae</taxon>
        <taxon>Pentapetalae</taxon>
        <taxon>asterids</taxon>
        <taxon>lamiids</taxon>
        <taxon>Lamiales</taxon>
        <taxon>Orobanchaceae</taxon>
        <taxon>Buchnereae</taxon>
        <taxon>Striga</taxon>
    </lineage>
</organism>